<accession>M1UFD8</accession>
<name>M1UFD8_9CORY</name>
<proteinExistence type="predicted"/>
<protein>
    <submittedName>
        <fullName evidence="1">Uncharacterized protein</fullName>
    </submittedName>
</protein>
<reference evidence="1 2" key="1">
    <citation type="submission" date="2013-02" db="EMBL/GenBank/DDBJ databases">
        <title>The complete genome sequence of Corynebacterium callunae DSM 20147.</title>
        <authorList>
            <person name="Ruckert C."/>
            <person name="Albersmeier A."/>
            <person name="Kalinowski J."/>
        </authorList>
    </citation>
    <scope>NUCLEOTIDE SEQUENCE [LARGE SCALE GENOMIC DNA]</scope>
    <source>
        <strain evidence="1 2">DSM 20147</strain>
    </source>
</reference>
<organism evidence="1 2">
    <name type="scientific">Corynebacterium callunae DSM 20147</name>
    <dbReference type="NCBI Taxonomy" id="1121353"/>
    <lineage>
        <taxon>Bacteria</taxon>
        <taxon>Bacillati</taxon>
        <taxon>Actinomycetota</taxon>
        <taxon>Actinomycetes</taxon>
        <taxon>Mycobacteriales</taxon>
        <taxon>Corynebacteriaceae</taxon>
        <taxon>Corynebacterium</taxon>
    </lineage>
</organism>
<gene>
    <name evidence="1" type="ORF">H924_07190</name>
</gene>
<dbReference type="EMBL" id="CP004354">
    <property type="protein sequence ID" value="AGG66880.1"/>
    <property type="molecule type" value="Genomic_DNA"/>
</dbReference>
<sequence>MELDELNNEVWVDEEFPEAVLVAGWSVPSADEPKLAGHDRRTVDVELLAPVGVFRLEDAVKLPDREDTLEVVGEPENYSHGPFGWDPGLEVVNLGGVS</sequence>
<dbReference type="KEGG" id="ccn:H924_07190"/>
<evidence type="ECO:0000313" key="2">
    <source>
        <dbReference type="Proteomes" id="UP000011760"/>
    </source>
</evidence>
<dbReference type="PATRIC" id="fig|1121353.3.peg.1465"/>
<dbReference type="STRING" id="1121353.H924_07190"/>
<dbReference type="HOGENOM" id="CLU_2129291_0_0_11"/>
<dbReference type="AlphaFoldDB" id="M1UFD8"/>
<keyword evidence="2" id="KW-1185">Reference proteome</keyword>
<dbReference type="Proteomes" id="UP000011760">
    <property type="component" value="Chromosome"/>
</dbReference>
<evidence type="ECO:0000313" key="1">
    <source>
        <dbReference type="EMBL" id="AGG66880.1"/>
    </source>
</evidence>